<dbReference type="PROSITE" id="PS51851">
    <property type="entry name" value="KARI_C"/>
    <property type="match status" value="1"/>
</dbReference>
<feature type="compositionally biased region" description="Basic and acidic residues" evidence="14">
    <location>
        <begin position="301"/>
        <end position="325"/>
    </location>
</feature>
<evidence type="ECO:0000256" key="2">
    <source>
        <dbReference type="ARBA" id="ARBA00002172"/>
    </source>
</evidence>
<dbReference type="PANTHER" id="PTHR21371:SF1">
    <property type="entry name" value="KETOL-ACID REDUCTOISOMERASE, MITOCHONDRIAL"/>
    <property type="match status" value="1"/>
</dbReference>
<evidence type="ECO:0000256" key="14">
    <source>
        <dbReference type="SAM" id="MobiDB-lite"/>
    </source>
</evidence>
<organism evidence="17 18">
    <name type="scientific">Hyphobacterium vulgare</name>
    <dbReference type="NCBI Taxonomy" id="1736751"/>
    <lineage>
        <taxon>Bacteria</taxon>
        <taxon>Pseudomonadati</taxon>
        <taxon>Pseudomonadota</taxon>
        <taxon>Alphaproteobacteria</taxon>
        <taxon>Maricaulales</taxon>
        <taxon>Maricaulaceae</taxon>
        <taxon>Hyphobacterium</taxon>
    </lineage>
</organism>
<dbReference type="NCBIfam" id="NF004017">
    <property type="entry name" value="PRK05479.1"/>
    <property type="match status" value="1"/>
</dbReference>
<evidence type="ECO:0000259" key="15">
    <source>
        <dbReference type="PROSITE" id="PS51850"/>
    </source>
</evidence>
<protein>
    <recommendedName>
        <fullName evidence="12">Ketol-acid reductoisomerase</fullName>
        <ecNumber evidence="12">1.1.1.86</ecNumber>
    </recommendedName>
</protein>
<dbReference type="Gene3D" id="3.40.50.720">
    <property type="entry name" value="NAD(P)-binding Rossmann-like Domain"/>
    <property type="match status" value="1"/>
</dbReference>
<evidence type="ECO:0000259" key="16">
    <source>
        <dbReference type="PROSITE" id="PS51851"/>
    </source>
</evidence>
<comment type="caution">
    <text evidence="13">Lacks conserved residue(s) required for the propagation of feature annotation.</text>
</comment>
<dbReference type="InterPro" id="IPR036291">
    <property type="entry name" value="NAD(P)-bd_dom_sf"/>
</dbReference>
<dbReference type="RefSeq" id="WP_343163025.1">
    <property type="nucleotide sequence ID" value="NZ_JBHRSV010000028.1"/>
</dbReference>
<comment type="catalytic activity">
    <reaction evidence="11">
        <text>(2R)-2,3-dihydroxy-3-methylbutanoate + NADP(+) = (2S)-2-acetolactate + NADPH + H(+)</text>
        <dbReference type="Rhea" id="RHEA:22068"/>
        <dbReference type="ChEBI" id="CHEBI:15378"/>
        <dbReference type="ChEBI" id="CHEBI:49072"/>
        <dbReference type="ChEBI" id="CHEBI:57783"/>
        <dbReference type="ChEBI" id="CHEBI:58349"/>
        <dbReference type="ChEBI" id="CHEBI:58476"/>
        <dbReference type="EC" id="1.1.1.86"/>
    </reaction>
</comment>
<dbReference type="GO" id="GO:0004455">
    <property type="term" value="F:ketol-acid reductoisomerase activity"/>
    <property type="evidence" value="ECO:0007669"/>
    <property type="project" value="UniProtKB-EC"/>
</dbReference>
<evidence type="ECO:0000313" key="18">
    <source>
        <dbReference type="Proteomes" id="UP001595379"/>
    </source>
</evidence>
<comment type="function">
    <text evidence="2">Involved in the biosynthesis of branched-chain amino acids (BCAA). Catalyzes an alkyl-migration followed by a ketol-acid reduction of (S)-2-acetolactate (S2AL) to yield (R)-2,3-dihydroxy-isovalerate. In the isomerase reaction, S2AL is rearranged via a Mg-dependent methyl migration to produce 3-hydroxy-3-methyl-2-ketobutyrate (HMKB). In the reductase reaction, this 2-ketoacid undergoes a metal-dependent reduction by NADPH to yield (R)-2,3-dihydroxy-isovalerate.</text>
</comment>
<sequence>MTSHDPLAALRSRKLAIVGYGNHGRSHALNLRDSGITDIRVGLRQGSPSRAKAEAEGFTVGTVAEVAAWADAVSILAADEAHAEIWENDIAPNRPAGQALLFCHGYSIQYGLLDPAPDADIILAAAKGPGGAVRTEYEKGRGLIGYWAVQRDASGTARDLALAYLEGIGCGRVGIFETTFEEEAVSDLFGEQAVLVGGLVALAKASFQRLTAAGVSPRMAYIDCVHEMKYLADLIHDRGIEGMYAAISDTAEFGARLCETELAEALGPDFDRLMDNIRSGRFAENWNGEHRAGAPRMKAWRAGDRAEPVEQAGRELRARLKGGRD</sequence>
<comment type="pathway">
    <text evidence="4">Amino-acid biosynthesis; L-isoleucine biosynthesis; L-isoleucine from 2-oxobutanoate: step 2/4.</text>
</comment>
<evidence type="ECO:0000256" key="3">
    <source>
        <dbReference type="ARBA" id="ARBA00004864"/>
    </source>
</evidence>
<feature type="binding site" evidence="13">
    <location>
        <position position="191"/>
    </location>
    <ligand>
        <name>Mg(2+)</name>
        <dbReference type="ChEBI" id="CHEBI:18420"/>
        <label>1</label>
    </ligand>
</feature>
<evidence type="ECO:0000256" key="9">
    <source>
        <dbReference type="ARBA" id="ARBA00023002"/>
    </source>
</evidence>
<dbReference type="Pfam" id="PF07991">
    <property type="entry name" value="KARI_N"/>
    <property type="match status" value="1"/>
</dbReference>
<dbReference type="EC" id="1.1.1.86" evidence="12"/>
<dbReference type="Gene3D" id="6.10.240.10">
    <property type="match status" value="1"/>
</dbReference>
<keyword evidence="18" id="KW-1185">Reference proteome</keyword>
<evidence type="ECO:0000256" key="13">
    <source>
        <dbReference type="PROSITE-ProRule" id="PRU01198"/>
    </source>
</evidence>
<evidence type="ECO:0000256" key="12">
    <source>
        <dbReference type="NCBIfam" id="TIGR00465"/>
    </source>
</evidence>
<evidence type="ECO:0000256" key="7">
    <source>
        <dbReference type="ARBA" id="ARBA00022723"/>
    </source>
</evidence>
<evidence type="ECO:0000256" key="10">
    <source>
        <dbReference type="ARBA" id="ARBA00023304"/>
    </source>
</evidence>
<comment type="pathway">
    <text evidence="3">Amino-acid biosynthesis; L-valine biosynthesis; L-valine from pyruvate: step 2/4.</text>
</comment>
<dbReference type="SUPFAM" id="SSF51735">
    <property type="entry name" value="NAD(P)-binding Rossmann-fold domains"/>
    <property type="match status" value="1"/>
</dbReference>
<dbReference type="InterPro" id="IPR014359">
    <property type="entry name" value="KARI_prok"/>
</dbReference>
<dbReference type="NCBIfam" id="TIGR00465">
    <property type="entry name" value="ilvC"/>
    <property type="match status" value="1"/>
</dbReference>
<dbReference type="InterPro" id="IPR013023">
    <property type="entry name" value="KARI"/>
</dbReference>
<dbReference type="PROSITE" id="PS51850">
    <property type="entry name" value="KARI_N"/>
    <property type="match status" value="1"/>
</dbReference>
<feature type="binding site" evidence="13">
    <location>
        <position position="187"/>
    </location>
    <ligand>
        <name>Mg(2+)</name>
        <dbReference type="ChEBI" id="CHEBI:18420"/>
        <label>2</label>
    </ligand>
</feature>
<dbReference type="PIRSF" id="PIRSF000116">
    <property type="entry name" value="IlvC_gammaproteo"/>
    <property type="match status" value="1"/>
</dbReference>
<dbReference type="EMBL" id="JBHRSV010000028">
    <property type="protein sequence ID" value="MFC2927033.1"/>
    <property type="molecule type" value="Genomic_DNA"/>
</dbReference>
<reference evidence="18" key="1">
    <citation type="journal article" date="2019" name="Int. J. Syst. Evol. Microbiol.">
        <title>The Global Catalogue of Microorganisms (GCM) 10K type strain sequencing project: providing services to taxonomists for standard genome sequencing and annotation.</title>
        <authorList>
            <consortium name="The Broad Institute Genomics Platform"/>
            <consortium name="The Broad Institute Genome Sequencing Center for Infectious Disease"/>
            <person name="Wu L."/>
            <person name="Ma J."/>
        </authorList>
    </citation>
    <scope>NUCLEOTIDE SEQUENCE [LARGE SCALE GENOMIC DNA]</scope>
    <source>
        <strain evidence="18">KCTC 52487</strain>
    </source>
</reference>
<dbReference type="Proteomes" id="UP001595379">
    <property type="component" value="Unassembled WGS sequence"/>
</dbReference>
<keyword evidence="6 13" id="KW-0028">Amino-acid biosynthesis</keyword>
<feature type="region of interest" description="Disordered" evidence="14">
    <location>
        <begin position="293"/>
        <end position="325"/>
    </location>
</feature>
<gene>
    <name evidence="17" type="primary">ilvC</name>
    <name evidence="17" type="ORF">ACFOOR_13030</name>
</gene>
<evidence type="ECO:0000256" key="1">
    <source>
        <dbReference type="ARBA" id="ARBA00001946"/>
    </source>
</evidence>
<dbReference type="InterPro" id="IPR013116">
    <property type="entry name" value="KARI_N"/>
</dbReference>
<comment type="cofactor">
    <cofactor evidence="1">
        <name>Mg(2+)</name>
        <dbReference type="ChEBI" id="CHEBI:18420"/>
    </cofactor>
</comment>
<keyword evidence="8 13" id="KW-0460">Magnesium</keyword>
<dbReference type="InterPro" id="IPR000506">
    <property type="entry name" value="KARI_C"/>
</dbReference>
<name>A0ABV7A092_9PROT</name>
<keyword evidence="10 13" id="KW-0100">Branched-chain amino acid biosynthesis</keyword>
<comment type="caution">
    <text evidence="17">The sequence shown here is derived from an EMBL/GenBank/DDBJ whole genome shotgun (WGS) entry which is preliminary data.</text>
</comment>
<dbReference type="SUPFAM" id="SSF48179">
    <property type="entry name" value="6-phosphogluconate dehydrogenase C-terminal domain-like"/>
    <property type="match status" value="1"/>
</dbReference>
<dbReference type="Pfam" id="PF01450">
    <property type="entry name" value="KARI_C"/>
    <property type="match status" value="1"/>
</dbReference>
<evidence type="ECO:0000313" key="17">
    <source>
        <dbReference type="EMBL" id="MFC2927033.1"/>
    </source>
</evidence>
<feature type="domain" description="KARI C-terminal knotted" evidence="16">
    <location>
        <begin position="179"/>
        <end position="323"/>
    </location>
</feature>
<evidence type="ECO:0000256" key="4">
    <source>
        <dbReference type="ARBA" id="ARBA00004885"/>
    </source>
</evidence>
<keyword evidence="7 13" id="KW-0479">Metal-binding</keyword>
<keyword evidence="9 13" id="KW-0560">Oxidoreductase</keyword>
<comment type="similarity">
    <text evidence="5 13">Belongs to the ketol-acid reductoisomerase family.</text>
</comment>
<evidence type="ECO:0000256" key="5">
    <source>
        <dbReference type="ARBA" id="ARBA00010318"/>
    </source>
</evidence>
<evidence type="ECO:0000256" key="11">
    <source>
        <dbReference type="ARBA" id="ARBA00049021"/>
    </source>
</evidence>
<proteinExistence type="inferred from homology"/>
<accession>A0ABV7A092</accession>
<dbReference type="InterPro" id="IPR008927">
    <property type="entry name" value="6-PGluconate_DH-like_C_sf"/>
</dbReference>
<feature type="binding site" evidence="13">
    <location>
        <position position="187"/>
    </location>
    <ligand>
        <name>Mg(2+)</name>
        <dbReference type="ChEBI" id="CHEBI:18420"/>
        <label>1</label>
    </ligand>
</feature>
<feature type="domain" description="KARI N-terminal Rossmann" evidence="15">
    <location>
        <begin position="1"/>
        <end position="178"/>
    </location>
</feature>
<evidence type="ECO:0000256" key="8">
    <source>
        <dbReference type="ARBA" id="ARBA00022842"/>
    </source>
</evidence>
<evidence type="ECO:0000256" key="6">
    <source>
        <dbReference type="ARBA" id="ARBA00022605"/>
    </source>
</evidence>
<dbReference type="PANTHER" id="PTHR21371">
    <property type="entry name" value="KETOL-ACID REDUCTOISOMERASE, MITOCHONDRIAL"/>
    <property type="match status" value="1"/>
</dbReference>